<dbReference type="SUPFAM" id="SSF48208">
    <property type="entry name" value="Six-hairpin glycosidases"/>
    <property type="match status" value="1"/>
</dbReference>
<dbReference type="Gene3D" id="1.50.10.10">
    <property type="match status" value="1"/>
</dbReference>
<dbReference type="PANTHER" id="PTHR36845">
    <property type="entry name" value="HYDROLASE, PUTATIVE (AFU_ORTHOLOGUE AFUA_7G05090)-RELATED"/>
    <property type="match status" value="1"/>
</dbReference>
<dbReference type="RefSeq" id="WP_241273745.1">
    <property type="nucleotide sequence ID" value="NZ_JAKZGS010000002.1"/>
</dbReference>
<accession>A0ABS9UKU7</accession>
<keyword evidence="4" id="KW-1185">Reference proteome</keyword>
<dbReference type="EMBL" id="JAKZGS010000002">
    <property type="protein sequence ID" value="MCH7397244.1"/>
    <property type="molecule type" value="Genomic_DNA"/>
</dbReference>
<evidence type="ECO:0000313" key="4">
    <source>
        <dbReference type="Proteomes" id="UP001165488"/>
    </source>
</evidence>
<comment type="caution">
    <text evidence="3">The sequence shown here is derived from an EMBL/GenBank/DDBJ whole genome shotgun (WGS) entry which is preliminary data.</text>
</comment>
<dbReference type="Pfam" id="PF07470">
    <property type="entry name" value="Glyco_hydro_88"/>
    <property type="match status" value="1"/>
</dbReference>
<dbReference type="PROSITE" id="PS51257">
    <property type="entry name" value="PROKAR_LIPOPROTEIN"/>
    <property type="match status" value="1"/>
</dbReference>
<organism evidence="3 4">
    <name type="scientific">Belliella calami</name>
    <dbReference type="NCBI Taxonomy" id="2923436"/>
    <lineage>
        <taxon>Bacteria</taxon>
        <taxon>Pseudomonadati</taxon>
        <taxon>Bacteroidota</taxon>
        <taxon>Cytophagia</taxon>
        <taxon>Cytophagales</taxon>
        <taxon>Cyclobacteriaceae</taxon>
        <taxon>Belliella</taxon>
    </lineage>
</organism>
<dbReference type="InterPro" id="IPR008928">
    <property type="entry name" value="6-hairpin_glycosidase_sf"/>
</dbReference>
<dbReference type="InterPro" id="IPR012341">
    <property type="entry name" value="6hp_glycosidase-like_sf"/>
</dbReference>
<dbReference type="GO" id="GO:0016787">
    <property type="term" value="F:hydrolase activity"/>
    <property type="evidence" value="ECO:0007669"/>
    <property type="project" value="UniProtKB-KW"/>
</dbReference>
<comment type="similarity">
    <text evidence="2">Belongs to the glycosyl hydrolase 88 family.</text>
</comment>
<dbReference type="InterPro" id="IPR052369">
    <property type="entry name" value="UG_Glycosaminoglycan_Hydrolase"/>
</dbReference>
<name>A0ABS9UKU7_9BACT</name>
<protein>
    <submittedName>
        <fullName evidence="3">Glycoside hydrolase family 88 protein</fullName>
    </submittedName>
</protein>
<dbReference type="InterPro" id="IPR010905">
    <property type="entry name" value="Glyco_hydro_88"/>
</dbReference>
<evidence type="ECO:0000313" key="3">
    <source>
        <dbReference type="EMBL" id="MCH7397244.1"/>
    </source>
</evidence>
<evidence type="ECO:0000256" key="1">
    <source>
        <dbReference type="ARBA" id="ARBA00022801"/>
    </source>
</evidence>
<dbReference type="Proteomes" id="UP001165488">
    <property type="component" value="Unassembled WGS sequence"/>
</dbReference>
<gene>
    <name evidence="3" type="ORF">MM236_04550</name>
</gene>
<evidence type="ECO:0000256" key="2">
    <source>
        <dbReference type="ARBA" id="ARBA00038358"/>
    </source>
</evidence>
<keyword evidence="1 3" id="KW-0378">Hydrolase</keyword>
<dbReference type="PANTHER" id="PTHR36845:SF1">
    <property type="entry name" value="HYDROLASE, PUTATIVE (AFU_ORTHOLOGUE AFUA_7G05090)-RELATED"/>
    <property type="match status" value="1"/>
</dbReference>
<proteinExistence type="inferred from homology"/>
<sequence length="430" mass="49777">MKILNNKISCFFLLGLVFHLSFGCSKKEKEEIQMEESNVDFVDQSFQAAKPLYSNLLKTTSGNFTDYPHAINPDGTIKYLQIDEWTGGFWPGILWYMYEYTEDDQWKQAALEWTHSLEPNQFNTSHHDIGFMMFCSYGNALRFEKKYEYDQILIESAKSLVKRYSPVVGSIQSWNKRKSKGDINTWEYPVIMDNMMNLELLFYATEITGDSSFYEVAIQHATQTMKNHIRDDFSTYHVVNYDPKNGDVLHQQTLQGFSDNSTWARGQAWGIYGFTTMYRATQDNQFLETAVGLADFFLEHPKLPEDMIPIWDFNVGEDGYHPDWDFDPTKFEEQPRDASAAAITASALLELSTYVDDEQKKKYFDAAEKMLKSLSSEAYLNSGDANPYFLLKHSTGNLPSGNEVDVPLIYADYYFLEALLRYKKMKDNLD</sequence>
<reference evidence="3" key="1">
    <citation type="submission" date="2022-03" db="EMBL/GenBank/DDBJ databases">
        <title>De novo assembled genomes of Belliella spp. (Cyclobacteriaceae) strains.</title>
        <authorList>
            <person name="Szabo A."/>
            <person name="Korponai K."/>
            <person name="Felfoldi T."/>
        </authorList>
    </citation>
    <scope>NUCLEOTIDE SEQUENCE</scope>
    <source>
        <strain evidence="3">DSM 107340</strain>
    </source>
</reference>